<protein>
    <recommendedName>
        <fullName evidence="5">Thioredoxin domain-containing protein</fullName>
    </recommendedName>
</protein>
<keyword evidence="7" id="KW-1185">Reference proteome</keyword>
<sequence>MGCNKQPVEEVFKTTKTSPDQIVLIFNDPVQNGFFTFSNGSSAGRTRNGDEIQYIDDQYIYRKLKIDFSKKSDTVVLKSKRDWVEVTLMYKGVDDLTYIFKNGDTTVFNYDGVKPIARLINREEAYNTTNFSLYLRDSIATNDYLSSDIIRLPMLLWDQYDSISDFKARDEAIVADASRTFKSDIQQEVDRLDKLFQNDQMDEQQYKMHMRSLHARLITLKNALTFLPEDSKSSLVNSVVKQLESKSPELMSRADSLLYLMNYSGSLSNSIVTAYRNTVPMISQQTSGGGGSTRDYRQLYDSLRIRTDLTDVEKKLLQYNNLKSILSQTTFFSIASRLKYLTRFRNDFQDTILVNDLMKQFQIEFRIDDEIQVESLEGQKSTLKDLIASYNGEAVYVDFWASWCAPCIREMPASKRMTETYANDDITFIYLSTDRRAADWKKSIDKNNLKSGLHYRITNANTSQGLEDLNIPFIPRYMIYNQAGELVNNDAPRPSETDLLTSEFQKYLSSKN</sequence>
<evidence type="ECO:0000256" key="3">
    <source>
        <dbReference type="ARBA" id="ARBA00023157"/>
    </source>
</evidence>
<reference evidence="6 7" key="1">
    <citation type="submission" date="2016-08" db="EMBL/GenBank/DDBJ databases">
        <title>Draft genome of Fabibacter sp. strain SK-8.</title>
        <authorList>
            <person name="Wong S.-K."/>
            <person name="Hamasaki K."/>
            <person name="Yoshizawa S."/>
        </authorList>
    </citation>
    <scope>NUCLEOTIDE SEQUENCE [LARGE SCALE GENOMIC DNA]</scope>
    <source>
        <strain evidence="6 7">SK-8</strain>
    </source>
</reference>
<keyword evidence="3" id="KW-1015">Disulfide bond</keyword>
<accession>A0A1E5T1Y9</accession>
<dbReference type="Pfam" id="PF13905">
    <property type="entry name" value="Thioredoxin_8"/>
    <property type="match status" value="1"/>
</dbReference>
<evidence type="ECO:0000313" key="6">
    <source>
        <dbReference type="EMBL" id="OEK05376.1"/>
    </source>
</evidence>
<feature type="domain" description="Thioredoxin" evidence="5">
    <location>
        <begin position="352"/>
        <end position="509"/>
    </location>
</feature>
<dbReference type="GO" id="GO:0030313">
    <property type="term" value="C:cell envelope"/>
    <property type="evidence" value="ECO:0007669"/>
    <property type="project" value="UniProtKB-SubCell"/>
</dbReference>
<name>A0A1E5T1Y9_9BACT</name>
<dbReference type="PROSITE" id="PS51352">
    <property type="entry name" value="THIOREDOXIN_2"/>
    <property type="match status" value="1"/>
</dbReference>
<dbReference type="CDD" id="cd02966">
    <property type="entry name" value="TlpA_like_family"/>
    <property type="match status" value="1"/>
</dbReference>
<dbReference type="GO" id="GO:0017004">
    <property type="term" value="P:cytochrome complex assembly"/>
    <property type="evidence" value="ECO:0007669"/>
    <property type="project" value="UniProtKB-KW"/>
</dbReference>
<evidence type="ECO:0000259" key="5">
    <source>
        <dbReference type="PROSITE" id="PS51352"/>
    </source>
</evidence>
<gene>
    <name evidence="6" type="ORF">BFP71_18470</name>
</gene>
<evidence type="ECO:0000313" key="7">
    <source>
        <dbReference type="Proteomes" id="UP000095552"/>
    </source>
</evidence>
<dbReference type="SUPFAM" id="SSF52833">
    <property type="entry name" value="Thioredoxin-like"/>
    <property type="match status" value="1"/>
</dbReference>
<dbReference type="InterPro" id="IPR050553">
    <property type="entry name" value="Thioredoxin_ResA/DsbE_sf"/>
</dbReference>
<dbReference type="InterPro" id="IPR036249">
    <property type="entry name" value="Thioredoxin-like_sf"/>
</dbReference>
<dbReference type="Proteomes" id="UP000095552">
    <property type="component" value="Unassembled WGS sequence"/>
</dbReference>
<dbReference type="Gene3D" id="3.40.30.10">
    <property type="entry name" value="Glutaredoxin"/>
    <property type="match status" value="1"/>
</dbReference>
<keyword evidence="4" id="KW-0676">Redox-active center</keyword>
<organism evidence="6 7">
    <name type="scientific">Roseivirga misakiensis</name>
    <dbReference type="NCBI Taxonomy" id="1563681"/>
    <lineage>
        <taxon>Bacteria</taxon>
        <taxon>Pseudomonadati</taxon>
        <taxon>Bacteroidota</taxon>
        <taxon>Cytophagia</taxon>
        <taxon>Cytophagales</taxon>
        <taxon>Roseivirgaceae</taxon>
        <taxon>Roseivirga</taxon>
    </lineage>
</organism>
<evidence type="ECO:0000256" key="2">
    <source>
        <dbReference type="ARBA" id="ARBA00022748"/>
    </source>
</evidence>
<keyword evidence="2" id="KW-0201">Cytochrome c-type biogenesis</keyword>
<dbReference type="PANTHER" id="PTHR42852:SF6">
    <property type="entry name" value="THIOL:DISULFIDE INTERCHANGE PROTEIN DSBE"/>
    <property type="match status" value="1"/>
</dbReference>
<dbReference type="STRING" id="1563681.BFP71_18470"/>
<dbReference type="AlphaFoldDB" id="A0A1E5T1Y9"/>
<evidence type="ECO:0000256" key="1">
    <source>
        <dbReference type="ARBA" id="ARBA00004196"/>
    </source>
</evidence>
<evidence type="ECO:0000256" key="4">
    <source>
        <dbReference type="ARBA" id="ARBA00023284"/>
    </source>
</evidence>
<comment type="caution">
    <text evidence="6">The sequence shown here is derived from an EMBL/GenBank/DDBJ whole genome shotgun (WGS) entry which is preliminary data.</text>
</comment>
<proteinExistence type="predicted"/>
<dbReference type="EMBL" id="MDGQ01000005">
    <property type="protein sequence ID" value="OEK05376.1"/>
    <property type="molecule type" value="Genomic_DNA"/>
</dbReference>
<dbReference type="PANTHER" id="PTHR42852">
    <property type="entry name" value="THIOL:DISULFIDE INTERCHANGE PROTEIN DSBE"/>
    <property type="match status" value="1"/>
</dbReference>
<comment type="subcellular location">
    <subcellularLocation>
        <location evidence="1">Cell envelope</location>
    </subcellularLocation>
</comment>
<dbReference type="InterPro" id="IPR013766">
    <property type="entry name" value="Thioredoxin_domain"/>
</dbReference>
<dbReference type="InterPro" id="IPR012336">
    <property type="entry name" value="Thioredoxin-like_fold"/>
</dbReference>